<keyword evidence="8 11" id="KW-0472">Membrane</keyword>
<sequence>MSPNNAVDPVYVVDDSIQEEKLKKRGFNPVKNITHGVAGGISHVEKGVSHVGKRLNKVPGVKHGVSFFNDYRNFLDRGNVIDLAVAVVIGAAFTAIVTSLVNDIITPLLAMTSGKNLEENFLILRRNEDSTESDWATRDQAKAAGNITWNWGNFIQTVLNFFIISACVFILVKVYQMARNSTTEETEKECDYCLKKIPMDAVRCSLCTTWLDWDACAKVKQMESAATGACTPYAATASISSSKAPTVDPSANNNGTFPNQFHPAQTSLGRF</sequence>
<protein>
    <submittedName>
        <fullName evidence="12">Large-conductance mechanosensitive channel</fullName>
    </submittedName>
</protein>
<organism evidence="12 13">
    <name type="scientific">Lobosporangium transversale</name>
    <dbReference type="NCBI Taxonomy" id="64571"/>
    <lineage>
        <taxon>Eukaryota</taxon>
        <taxon>Fungi</taxon>
        <taxon>Fungi incertae sedis</taxon>
        <taxon>Mucoromycota</taxon>
        <taxon>Mortierellomycotina</taxon>
        <taxon>Mortierellomycetes</taxon>
        <taxon>Mortierellales</taxon>
        <taxon>Mortierellaceae</taxon>
        <taxon>Lobosporangium</taxon>
    </lineage>
</organism>
<dbReference type="STRING" id="64571.A0A1Y2GVT7"/>
<dbReference type="Proteomes" id="UP000193648">
    <property type="component" value="Unassembled WGS sequence"/>
</dbReference>
<keyword evidence="6 11" id="KW-1133">Transmembrane helix</keyword>
<evidence type="ECO:0000256" key="9">
    <source>
        <dbReference type="ARBA" id="ARBA00023303"/>
    </source>
</evidence>
<dbReference type="OrthoDB" id="10010920at2759"/>
<dbReference type="InterPro" id="IPR001185">
    <property type="entry name" value="MS_channel"/>
</dbReference>
<keyword evidence="5 11" id="KW-0812">Transmembrane</keyword>
<keyword evidence="7" id="KW-0406">Ion transport</keyword>
<evidence type="ECO:0000256" key="3">
    <source>
        <dbReference type="ARBA" id="ARBA00022448"/>
    </source>
</evidence>
<evidence type="ECO:0000313" key="12">
    <source>
        <dbReference type="EMBL" id="ORZ26408.1"/>
    </source>
</evidence>
<dbReference type="EMBL" id="MCFF01000007">
    <property type="protein sequence ID" value="ORZ26408.1"/>
    <property type="molecule type" value="Genomic_DNA"/>
</dbReference>
<evidence type="ECO:0000256" key="7">
    <source>
        <dbReference type="ARBA" id="ARBA00023065"/>
    </source>
</evidence>
<dbReference type="InParanoid" id="A0A1Y2GVT7"/>
<dbReference type="InterPro" id="IPR037673">
    <property type="entry name" value="MSC/AndL"/>
</dbReference>
<dbReference type="GO" id="GO:0005886">
    <property type="term" value="C:plasma membrane"/>
    <property type="evidence" value="ECO:0007669"/>
    <property type="project" value="UniProtKB-SubCell"/>
</dbReference>
<keyword evidence="4" id="KW-1003">Cell membrane</keyword>
<dbReference type="InterPro" id="IPR019823">
    <property type="entry name" value="Mechanosensitive_channel_CS"/>
</dbReference>
<dbReference type="PANTHER" id="PTHR30266:SF2">
    <property type="entry name" value="LARGE-CONDUCTANCE MECHANOSENSITIVE CHANNEL"/>
    <property type="match status" value="1"/>
</dbReference>
<evidence type="ECO:0000256" key="5">
    <source>
        <dbReference type="ARBA" id="ARBA00022692"/>
    </source>
</evidence>
<dbReference type="GO" id="GO:0008381">
    <property type="term" value="F:mechanosensitive monoatomic ion channel activity"/>
    <property type="evidence" value="ECO:0007669"/>
    <property type="project" value="InterPro"/>
</dbReference>
<comment type="similarity">
    <text evidence="2">Belongs to the MscL family.</text>
</comment>
<keyword evidence="9" id="KW-0407">Ion channel</keyword>
<evidence type="ECO:0000256" key="2">
    <source>
        <dbReference type="ARBA" id="ARBA00007254"/>
    </source>
</evidence>
<evidence type="ECO:0000256" key="11">
    <source>
        <dbReference type="SAM" id="Phobius"/>
    </source>
</evidence>
<dbReference type="Pfam" id="PF01741">
    <property type="entry name" value="MscL"/>
    <property type="match status" value="1"/>
</dbReference>
<evidence type="ECO:0000256" key="6">
    <source>
        <dbReference type="ARBA" id="ARBA00022989"/>
    </source>
</evidence>
<accession>A0A1Y2GVT7</accession>
<dbReference type="RefSeq" id="XP_021884173.1">
    <property type="nucleotide sequence ID" value="XM_022023250.1"/>
</dbReference>
<dbReference type="SUPFAM" id="SSF81330">
    <property type="entry name" value="Gated mechanosensitive channel"/>
    <property type="match status" value="1"/>
</dbReference>
<comment type="caution">
    <text evidence="12">The sequence shown here is derived from an EMBL/GenBank/DDBJ whole genome shotgun (WGS) entry which is preliminary data.</text>
</comment>
<gene>
    <name evidence="12" type="ORF">BCR41DRAFT_348239</name>
</gene>
<evidence type="ECO:0000256" key="1">
    <source>
        <dbReference type="ARBA" id="ARBA00004651"/>
    </source>
</evidence>
<evidence type="ECO:0000256" key="8">
    <source>
        <dbReference type="ARBA" id="ARBA00023136"/>
    </source>
</evidence>
<dbReference type="NCBIfam" id="TIGR00220">
    <property type="entry name" value="mscL"/>
    <property type="match status" value="1"/>
</dbReference>
<dbReference type="GeneID" id="33565094"/>
<proteinExistence type="inferred from homology"/>
<comment type="subcellular location">
    <subcellularLocation>
        <location evidence="1">Cell membrane</location>
        <topology evidence="1">Multi-pass membrane protein</topology>
    </subcellularLocation>
</comment>
<dbReference type="Gene3D" id="1.10.1200.120">
    <property type="entry name" value="Large-conductance mechanosensitive channel, MscL, domain 1"/>
    <property type="match status" value="1"/>
</dbReference>
<reference evidence="12 13" key="1">
    <citation type="submission" date="2016-07" db="EMBL/GenBank/DDBJ databases">
        <title>Pervasive Adenine N6-methylation of Active Genes in Fungi.</title>
        <authorList>
            <consortium name="DOE Joint Genome Institute"/>
            <person name="Mondo S.J."/>
            <person name="Dannebaum R.O."/>
            <person name="Kuo R.C."/>
            <person name="Labutti K."/>
            <person name="Haridas S."/>
            <person name="Kuo A."/>
            <person name="Salamov A."/>
            <person name="Ahrendt S.R."/>
            <person name="Lipzen A."/>
            <person name="Sullivan W."/>
            <person name="Andreopoulos W.B."/>
            <person name="Clum A."/>
            <person name="Lindquist E."/>
            <person name="Daum C."/>
            <person name="Ramamoorthy G.K."/>
            <person name="Gryganskyi A."/>
            <person name="Culley D."/>
            <person name="Magnuson J.K."/>
            <person name="James T.Y."/>
            <person name="O'Malley M.A."/>
            <person name="Stajich J.E."/>
            <person name="Spatafora J.W."/>
            <person name="Visel A."/>
            <person name="Grigoriev I.V."/>
        </authorList>
    </citation>
    <scope>NUCLEOTIDE SEQUENCE [LARGE SCALE GENOMIC DNA]</scope>
    <source>
        <strain evidence="12 13">NRRL 3116</strain>
    </source>
</reference>
<evidence type="ECO:0000256" key="10">
    <source>
        <dbReference type="SAM" id="MobiDB-lite"/>
    </source>
</evidence>
<evidence type="ECO:0000256" key="4">
    <source>
        <dbReference type="ARBA" id="ARBA00022475"/>
    </source>
</evidence>
<name>A0A1Y2GVT7_9FUNG</name>
<dbReference type="InterPro" id="IPR036019">
    <property type="entry name" value="MscL_channel"/>
</dbReference>
<dbReference type="HAMAP" id="MF_00115">
    <property type="entry name" value="MscL"/>
    <property type="match status" value="1"/>
</dbReference>
<dbReference type="PROSITE" id="PS01327">
    <property type="entry name" value="MSCL"/>
    <property type="match status" value="1"/>
</dbReference>
<feature type="transmembrane region" description="Helical" evidence="11">
    <location>
        <begin position="80"/>
        <end position="101"/>
    </location>
</feature>
<dbReference type="PANTHER" id="PTHR30266">
    <property type="entry name" value="MECHANOSENSITIVE CHANNEL MSCL"/>
    <property type="match status" value="1"/>
</dbReference>
<evidence type="ECO:0000313" key="13">
    <source>
        <dbReference type="Proteomes" id="UP000193648"/>
    </source>
</evidence>
<feature type="transmembrane region" description="Helical" evidence="11">
    <location>
        <begin position="154"/>
        <end position="172"/>
    </location>
</feature>
<feature type="region of interest" description="Disordered" evidence="10">
    <location>
        <begin position="242"/>
        <end position="271"/>
    </location>
</feature>
<dbReference type="AlphaFoldDB" id="A0A1Y2GVT7"/>
<keyword evidence="3" id="KW-0813">Transport</keyword>
<keyword evidence="13" id="KW-1185">Reference proteome</keyword>